<evidence type="ECO:0000313" key="2">
    <source>
        <dbReference type="EMBL" id="NJP68216.1"/>
    </source>
</evidence>
<name>A0ABX1AR72_9ACTN</name>
<organism evidence="2 3">
    <name type="scientific">Streptomyces spiramenti</name>
    <dbReference type="NCBI Taxonomy" id="2720606"/>
    <lineage>
        <taxon>Bacteria</taxon>
        <taxon>Bacillati</taxon>
        <taxon>Actinomycetota</taxon>
        <taxon>Actinomycetes</taxon>
        <taxon>Kitasatosporales</taxon>
        <taxon>Streptomycetaceae</taxon>
        <taxon>Streptomyces</taxon>
    </lineage>
</organism>
<accession>A0ABX1AR72</accession>
<proteinExistence type="predicted"/>
<dbReference type="Proteomes" id="UP000746503">
    <property type="component" value="Unassembled WGS sequence"/>
</dbReference>
<dbReference type="InterPro" id="IPR011944">
    <property type="entry name" value="Steroid_delta5-4_isomerase"/>
</dbReference>
<comment type="caution">
    <text evidence="2">The sequence shown here is derived from an EMBL/GenBank/DDBJ whole genome shotgun (WGS) entry which is preliminary data.</text>
</comment>
<feature type="domain" description="SnoaL-like" evidence="1">
    <location>
        <begin position="17"/>
        <end position="135"/>
    </location>
</feature>
<protein>
    <submittedName>
        <fullName evidence="2">SgcJ/EcaC family oxidoreductase</fullName>
    </submittedName>
</protein>
<dbReference type="InterPro" id="IPR037401">
    <property type="entry name" value="SnoaL-like"/>
</dbReference>
<dbReference type="Gene3D" id="3.10.450.50">
    <property type="match status" value="1"/>
</dbReference>
<keyword evidence="3" id="KW-1185">Reference proteome</keyword>
<dbReference type="Pfam" id="PF13577">
    <property type="entry name" value="SnoaL_4"/>
    <property type="match status" value="1"/>
</dbReference>
<evidence type="ECO:0000259" key="1">
    <source>
        <dbReference type="Pfam" id="PF13577"/>
    </source>
</evidence>
<dbReference type="InterPro" id="IPR032710">
    <property type="entry name" value="NTF2-like_dom_sf"/>
</dbReference>
<evidence type="ECO:0000313" key="3">
    <source>
        <dbReference type="Proteomes" id="UP000746503"/>
    </source>
</evidence>
<reference evidence="2 3" key="1">
    <citation type="submission" date="2020-03" db="EMBL/GenBank/DDBJ databases">
        <title>Draft genome of Streptomyces sp. ventii, isolated from the Axial Seamount in the Pacific Ocean, and resequencing of the two type strains Streptomyces lonarensis strain NCL 716 and Streptomyces bohaiensis strain 11A07.</title>
        <authorList>
            <person name="Loughran R.M."/>
            <person name="Pfannmuller K.M."/>
            <person name="Wasson B.J."/>
            <person name="Deadmond M.C."/>
            <person name="Paddock B.E."/>
            <person name="Koyack M.J."/>
            <person name="Gallegos D.A."/>
            <person name="Mitchell E.A."/>
            <person name="Ushijima B."/>
            <person name="Saw J.H."/>
            <person name="Mcphail K.L."/>
            <person name="Videau P."/>
        </authorList>
    </citation>
    <scope>NUCLEOTIDE SEQUENCE [LARGE SCALE GENOMIC DNA]</scope>
    <source>
        <strain evidence="3">5675061</strain>
    </source>
</reference>
<gene>
    <name evidence="2" type="ORF">HCJ92_18405</name>
</gene>
<sequence>MSQQHPERAVALDVSERDRLAVAELPKKVMTAWAEHDADAFARLFTEAGTMILPGVFLKGRDAVRSFLAEAFEGPYRGTRVVGSPIDMRFSTSVSGLLVTRGGILAPGETEPARERAVHATWVVVRPGTEWQLASYQNSPRHAA</sequence>
<dbReference type="SUPFAM" id="SSF54427">
    <property type="entry name" value="NTF2-like"/>
    <property type="match status" value="1"/>
</dbReference>
<dbReference type="EMBL" id="JAAVJB010000182">
    <property type="protein sequence ID" value="NJP68216.1"/>
    <property type="molecule type" value="Genomic_DNA"/>
</dbReference>
<dbReference type="RefSeq" id="WP_167934721.1">
    <property type="nucleotide sequence ID" value="NZ_JAAVJB010000182.1"/>
</dbReference>
<dbReference type="NCBIfam" id="TIGR02246">
    <property type="entry name" value="SgcJ/EcaC family oxidoreductase"/>
    <property type="match status" value="1"/>
</dbReference>